<feature type="region of interest" description="Disordered" evidence="1">
    <location>
        <begin position="166"/>
        <end position="195"/>
    </location>
</feature>
<accession>A0ABC9B3V4</accession>
<organism evidence="4 5">
    <name type="scientific">Urochloa decumbens</name>
    <dbReference type="NCBI Taxonomy" id="240449"/>
    <lineage>
        <taxon>Eukaryota</taxon>
        <taxon>Viridiplantae</taxon>
        <taxon>Streptophyta</taxon>
        <taxon>Embryophyta</taxon>
        <taxon>Tracheophyta</taxon>
        <taxon>Spermatophyta</taxon>
        <taxon>Magnoliopsida</taxon>
        <taxon>Liliopsida</taxon>
        <taxon>Poales</taxon>
        <taxon>Poaceae</taxon>
        <taxon>PACMAD clade</taxon>
        <taxon>Panicoideae</taxon>
        <taxon>Panicodae</taxon>
        <taxon>Paniceae</taxon>
        <taxon>Melinidinae</taxon>
        <taxon>Urochloa</taxon>
    </lineage>
</organism>
<feature type="region of interest" description="Disordered" evidence="1">
    <location>
        <begin position="62"/>
        <end position="83"/>
    </location>
</feature>
<evidence type="ECO:0008006" key="6">
    <source>
        <dbReference type="Google" id="ProtNLM"/>
    </source>
</evidence>
<dbReference type="SUPFAM" id="SSF81383">
    <property type="entry name" value="F-box domain"/>
    <property type="match status" value="1"/>
</dbReference>
<dbReference type="SUPFAM" id="SSF52047">
    <property type="entry name" value="RNI-like"/>
    <property type="match status" value="1"/>
</dbReference>
<dbReference type="EMBL" id="OZ075134">
    <property type="protein sequence ID" value="CAL4990229.1"/>
    <property type="molecule type" value="Genomic_DNA"/>
</dbReference>
<feature type="compositionally biased region" description="Basic residues" evidence="1">
    <location>
        <begin position="168"/>
        <end position="182"/>
    </location>
</feature>
<evidence type="ECO:0000259" key="2">
    <source>
        <dbReference type="Pfam" id="PF00646"/>
    </source>
</evidence>
<dbReference type="Pfam" id="PF24758">
    <property type="entry name" value="LRR_At5g56370"/>
    <property type="match status" value="1"/>
</dbReference>
<dbReference type="InterPro" id="IPR001810">
    <property type="entry name" value="F-box_dom"/>
</dbReference>
<reference evidence="4 5" key="2">
    <citation type="submission" date="2024-10" db="EMBL/GenBank/DDBJ databases">
        <authorList>
            <person name="Ryan C."/>
        </authorList>
    </citation>
    <scope>NUCLEOTIDE SEQUENCE [LARGE SCALE GENOMIC DNA]</scope>
</reference>
<gene>
    <name evidence="4" type="ORF">URODEC1_LOCUS60157</name>
</gene>
<dbReference type="InterPro" id="IPR032675">
    <property type="entry name" value="LRR_dom_sf"/>
</dbReference>
<dbReference type="AlphaFoldDB" id="A0ABC9B3V4"/>
<dbReference type="Gene3D" id="3.80.10.10">
    <property type="entry name" value="Ribonuclease Inhibitor"/>
    <property type="match status" value="1"/>
</dbReference>
<sequence length="526" mass="57135">MDPEPSGVLAADRLSRLGDAVLGHILSFLPAVEAARASGLSRRWRHVFAAVHTLTFREEAKPRDPYSDDYGDSGWSRNSDDSGRHQARTVALPFADAVSAALHARHGRPHSTVSLRGLRIEFGGSERAASAVALDWWLQYVARQAAAIGELHVDLRLGQGPICARGYSLRRRSPSPPRRRHPLAPPPACDSPSSPYAPPRSLLHCAALRSLRLESCRLDTPGAAALPSLGTLHLTRVADVRRAGGSAIQRLVSACPRLADLTLEACGDLTKLSILSPCLRRLALNCCHELAAVVIAADSPELQRFEYSGPMPGPWFQAAHRPRRISSCMVNFCGDEAMDPTNLARLREFLLPFAGAANLRIKSARLGAGVGHGVLSSAPELPCFHALRHLELTGMLTEDDVTTIAGVAKMLEGTPILETMSLLFMPSPEEGHLRAAHKLSYNPYAKLAVPEGAGIACLRETTREINLVYYQGETAQRMLAKFLLGNARVVGEVYCEFASGPLFTQTKLMEEITGWVLNKSANMVFY</sequence>
<feature type="domain" description="F-box" evidence="2">
    <location>
        <begin position="14"/>
        <end position="48"/>
    </location>
</feature>
<dbReference type="Pfam" id="PF00646">
    <property type="entry name" value="F-box"/>
    <property type="match status" value="1"/>
</dbReference>
<evidence type="ECO:0000259" key="3">
    <source>
        <dbReference type="Pfam" id="PF24758"/>
    </source>
</evidence>
<evidence type="ECO:0000256" key="1">
    <source>
        <dbReference type="SAM" id="MobiDB-lite"/>
    </source>
</evidence>
<dbReference type="PANTHER" id="PTHR31900">
    <property type="entry name" value="F-BOX/RNI SUPERFAMILY PROTEIN-RELATED"/>
    <property type="match status" value="1"/>
</dbReference>
<dbReference type="InterPro" id="IPR053781">
    <property type="entry name" value="F-box_AtFBL13-like"/>
</dbReference>
<evidence type="ECO:0000313" key="5">
    <source>
        <dbReference type="Proteomes" id="UP001497457"/>
    </source>
</evidence>
<reference evidence="5" key="1">
    <citation type="submission" date="2024-06" db="EMBL/GenBank/DDBJ databases">
        <authorList>
            <person name="Ryan C."/>
        </authorList>
    </citation>
    <scope>NUCLEOTIDE SEQUENCE [LARGE SCALE GENOMIC DNA]</scope>
</reference>
<evidence type="ECO:0000313" key="4">
    <source>
        <dbReference type="EMBL" id="CAL4990229.1"/>
    </source>
</evidence>
<dbReference type="Proteomes" id="UP001497457">
    <property type="component" value="Chromosome 24b"/>
</dbReference>
<dbReference type="InterPro" id="IPR055411">
    <property type="entry name" value="LRR_FXL15/At3g58940/PEG3-like"/>
</dbReference>
<dbReference type="InterPro" id="IPR036047">
    <property type="entry name" value="F-box-like_dom_sf"/>
</dbReference>
<dbReference type="Gene3D" id="1.20.1280.50">
    <property type="match status" value="1"/>
</dbReference>
<dbReference type="InterPro" id="IPR050232">
    <property type="entry name" value="FBL13/AtMIF1-like"/>
</dbReference>
<keyword evidence="5" id="KW-1185">Reference proteome</keyword>
<proteinExistence type="predicted"/>
<dbReference type="PANTHER" id="PTHR31900:SF30">
    <property type="entry name" value="SUPERFAMILY PROTEIN, PUTATIVE-RELATED"/>
    <property type="match status" value="1"/>
</dbReference>
<protein>
    <recommendedName>
        <fullName evidence="6">F-box domain-containing protein</fullName>
    </recommendedName>
</protein>
<dbReference type="CDD" id="cd22160">
    <property type="entry name" value="F-box_AtFBL13-like"/>
    <property type="match status" value="1"/>
</dbReference>
<name>A0ABC9B3V4_9POAL</name>
<feature type="domain" description="F-box/LRR-repeat protein 15/At3g58940/PEG3-like LRR" evidence="3">
    <location>
        <begin position="195"/>
        <end position="308"/>
    </location>
</feature>